<feature type="transmembrane region" description="Helical" evidence="1">
    <location>
        <begin position="12"/>
        <end position="38"/>
    </location>
</feature>
<dbReference type="InterPro" id="IPR045584">
    <property type="entry name" value="Pilin-like"/>
</dbReference>
<dbReference type="Pfam" id="PF07963">
    <property type="entry name" value="N_methyl"/>
    <property type="match status" value="1"/>
</dbReference>
<keyword evidence="1" id="KW-0472">Membrane</keyword>
<evidence type="ECO:0000313" key="2">
    <source>
        <dbReference type="EMBL" id="OGE64586.1"/>
    </source>
</evidence>
<dbReference type="AlphaFoldDB" id="A0A1F5MGU2"/>
<evidence type="ECO:0008006" key="4">
    <source>
        <dbReference type="Google" id="ProtNLM"/>
    </source>
</evidence>
<keyword evidence="1" id="KW-1133">Transmembrane helix</keyword>
<proteinExistence type="predicted"/>
<dbReference type="SUPFAM" id="SSF54523">
    <property type="entry name" value="Pili subunits"/>
    <property type="match status" value="1"/>
</dbReference>
<evidence type="ECO:0000313" key="3">
    <source>
        <dbReference type="Proteomes" id="UP000183317"/>
    </source>
</evidence>
<sequence length="175" mass="18732">MKKLPSFKSSGFTLIELMVVISIIAILSVIGVSVYGNVQKTARDGIRRAEIAILRNSIEGGRDITAGTYSYDSTKYAADFPQNKPKDPLKSTTAPYYCFATSSGATPAMPPVPTAWAATDNCPTDAASTDYSAWSTLVNSTSVYGTAITAVKYWRICTRLEGPTTMTPVCGVSSY</sequence>
<dbReference type="InterPro" id="IPR012902">
    <property type="entry name" value="N_methyl_site"/>
</dbReference>
<evidence type="ECO:0000256" key="1">
    <source>
        <dbReference type="SAM" id="Phobius"/>
    </source>
</evidence>
<dbReference type="NCBIfam" id="TIGR02532">
    <property type="entry name" value="IV_pilin_GFxxxE"/>
    <property type="match status" value="1"/>
</dbReference>
<comment type="caution">
    <text evidence="2">The sequence shown here is derived from an EMBL/GenBank/DDBJ whole genome shotgun (WGS) entry which is preliminary data.</text>
</comment>
<dbReference type="Proteomes" id="UP000183317">
    <property type="component" value="Unassembled WGS sequence"/>
</dbReference>
<dbReference type="PROSITE" id="PS00409">
    <property type="entry name" value="PROKAR_NTER_METHYL"/>
    <property type="match status" value="1"/>
</dbReference>
<keyword evidence="1" id="KW-0812">Transmembrane</keyword>
<organism evidence="2 3">
    <name type="scientific">Candidatus Daviesbacteria bacterium RIFCSPLOWO2_02_FULL_36_8</name>
    <dbReference type="NCBI Taxonomy" id="1797793"/>
    <lineage>
        <taxon>Bacteria</taxon>
        <taxon>Candidatus Daviesiibacteriota</taxon>
    </lineage>
</organism>
<dbReference type="EMBL" id="MFDU01000008">
    <property type="protein sequence ID" value="OGE64586.1"/>
    <property type="molecule type" value="Genomic_DNA"/>
</dbReference>
<accession>A0A1F5MGU2</accession>
<protein>
    <recommendedName>
        <fullName evidence="4">Type II secretion system protein GspG C-terminal domain-containing protein</fullName>
    </recommendedName>
</protein>
<gene>
    <name evidence="2" type="ORF">A3J13_01495</name>
</gene>
<name>A0A1F5MGU2_9BACT</name>
<reference evidence="2 3" key="1">
    <citation type="journal article" date="2016" name="Nat. Commun.">
        <title>Thousands of microbial genomes shed light on interconnected biogeochemical processes in an aquifer system.</title>
        <authorList>
            <person name="Anantharaman K."/>
            <person name="Brown C.T."/>
            <person name="Hug L.A."/>
            <person name="Sharon I."/>
            <person name="Castelle C.J."/>
            <person name="Probst A.J."/>
            <person name="Thomas B.C."/>
            <person name="Singh A."/>
            <person name="Wilkins M.J."/>
            <person name="Karaoz U."/>
            <person name="Brodie E.L."/>
            <person name="Williams K.H."/>
            <person name="Hubbard S.S."/>
            <person name="Banfield J.F."/>
        </authorList>
    </citation>
    <scope>NUCLEOTIDE SEQUENCE [LARGE SCALE GENOMIC DNA]</scope>
</reference>
<dbReference type="Gene3D" id="3.30.700.10">
    <property type="entry name" value="Glycoprotein, Type 4 Pilin"/>
    <property type="match status" value="1"/>
</dbReference>